<evidence type="ECO:0000313" key="3">
    <source>
        <dbReference type="EMBL" id="TNJ26568.1"/>
    </source>
</evidence>
<dbReference type="Proteomes" id="UP000315496">
    <property type="component" value="Chromosome 5"/>
</dbReference>
<evidence type="ECO:0000256" key="1">
    <source>
        <dbReference type="SAM" id="Phobius"/>
    </source>
</evidence>
<organism evidence="3 4">
    <name type="scientific">Giardia muris</name>
    <dbReference type="NCBI Taxonomy" id="5742"/>
    <lineage>
        <taxon>Eukaryota</taxon>
        <taxon>Metamonada</taxon>
        <taxon>Diplomonadida</taxon>
        <taxon>Hexamitidae</taxon>
        <taxon>Giardiinae</taxon>
        <taxon>Giardia</taxon>
    </lineage>
</organism>
<keyword evidence="1" id="KW-0472">Membrane</keyword>
<accession>A0A4Z1SSD2</accession>
<protein>
    <submittedName>
        <fullName evidence="3">Uncharacterized protein</fullName>
    </submittedName>
</protein>
<dbReference type="VEuPathDB" id="GiardiaDB:GMRT_16387"/>
<proteinExistence type="predicted"/>
<keyword evidence="4" id="KW-1185">Reference proteome</keyword>
<evidence type="ECO:0000256" key="2">
    <source>
        <dbReference type="SAM" id="SignalP"/>
    </source>
</evidence>
<keyword evidence="1" id="KW-0812">Transmembrane</keyword>
<keyword evidence="1" id="KW-1133">Transmembrane helix</keyword>
<sequence length="319" mass="33144">MFSVLLVFSSLFSLLPLLALLALLQPVTPRKVVTVASEDDFLALARQGSRGDPTGRRIEALVTNDLLLQSFTPFEFRGALEGDVKDAGSRHTIVVQIAPDADYAGLFKYFHGHLRNLNVVLRLPGGTVTAAENAETAASTASTTLLGVGIVAAAGYDSRLCNVSVALQGTGSVAGTGSSGWAFGVYVSEEPHADFEFVGAGAGKNCAAVMYDDTIVSGAIPKPASLSSVGTLTTPYRMRAELPGAFLWVAKSVDADAGPGPRLLFTVVFCVGAAILATLVCLLALFVCGCRPGCCGGRCPLGILRRKAAEVPQTPLVAQ</sequence>
<keyword evidence="2" id="KW-0732">Signal</keyword>
<name>A0A4Z1SSD2_GIAMU</name>
<reference evidence="3 4" key="1">
    <citation type="submission" date="2019-05" db="EMBL/GenBank/DDBJ databases">
        <title>The compact genome of Giardia muris reveals important steps in the evolution of intestinal protozoan parasites.</title>
        <authorList>
            <person name="Xu F."/>
            <person name="Jimenez-Gonzalez A."/>
            <person name="Einarsson E."/>
            <person name="Astvaldsson A."/>
            <person name="Peirasmaki D."/>
            <person name="Eckmann L."/>
            <person name="Andersson J.O."/>
            <person name="Svard S.G."/>
            <person name="Jerlstrom-Hultqvist J."/>
        </authorList>
    </citation>
    <scope>NUCLEOTIDE SEQUENCE [LARGE SCALE GENOMIC DNA]</scope>
    <source>
        <strain evidence="3 4">Roberts-Thomson</strain>
    </source>
</reference>
<feature type="transmembrane region" description="Helical" evidence="1">
    <location>
        <begin position="263"/>
        <end position="288"/>
    </location>
</feature>
<evidence type="ECO:0000313" key="4">
    <source>
        <dbReference type="Proteomes" id="UP000315496"/>
    </source>
</evidence>
<gene>
    <name evidence="3" type="ORF">GMRT_16387</name>
</gene>
<feature type="chain" id="PRO_5021406463" evidence="2">
    <location>
        <begin position="30"/>
        <end position="319"/>
    </location>
</feature>
<feature type="signal peptide" evidence="2">
    <location>
        <begin position="1"/>
        <end position="29"/>
    </location>
</feature>
<dbReference type="AlphaFoldDB" id="A0A4Z1SSD2"/>
<comment type="caution">
    <text evidence="3">The sequence shown here is derived from an EMBL/GenBank/DDBJ whole genome shotgun (WGS) entry which is preliminary data.</text>
</comment>
<dbReference type="EMBL" id="VDLU01000005">
    <property type="protein sequence ID" value="TNJ26568.1"/>
    <property type="molecule type" value="Genomic_DNA"/>
</dbReference>